<gene>
    <name evidence="1" type="ORF">M6B38_322805</name>
</gene>
<dbReference type="EMBL" id="JANAVB010011199">
    <property type="protein sequence ID" value="KAJ6837763.1"/>
    <property type="molecule type" value="Genomic_DNA"/>
</dbReference>
<evidence type="ECO:0000313" key="2">
    <source>
        <dbReference type="Proteomes" id="UP001140949"/>
    </source>
</evidence>
<reference evidence="1" key="2">
    <citation type="submission" date="2023-04" db="EMBL/GenBank/DDBJ databases">
        <authorList>
            <person name="Bruccoleri R.E."/>
            <person name="Oakeley E.J."/>
            <person name="Faust A.-M."/>
            <person name="Dessus-Babus S."/>
            <person name="Altorfer M."/>
            <person name="Burckhardt D."/>
            <person name="Oertli M."/>
            <person name="Naumann U."/>
            <person name="Petersen F."/>
            <person name="Wong J."/>
        </authorList>
    </citation>
    <scope>NUCLEOTIDE SEQUENCE</scope>
    <source>
        <strain evidence="1">GSM-AAB239-AS_SAM_17_03QT</strain>
        <tissue evidence="1">Leaf</tissue>
    </source>
</reference>
<keyword evidence="2" id="KW-1185">Reference proteome</keyword>
<protein>
    <submittedName>
        <fullName evidence="1">Uncharacterized protein</fullName>
    </submittedName>
</protein>
<sequence length="99" mass="11344">MRRHWWLVDHRGHRLSLDKQRRRLQGSISPAKSFIFYGGTSRSSSLVVLHRDFVTSVEITLMIGSSLVIDWIRNKDGVLNTAGSWIVSDRFIVSSFLSV</sequence>
<comment type="caution">
    <text evidence="1">The sequence shown here is derived from an EMBL/GenBank/DDBJ whole genome shotgun (WGS) entry which is preliminary data.</text>
</comment>
<dbReference type="AlphaFoldDB" id="A0AAX6HA95"/>
<reference evidence="1" key="1">
    <citation type="journal article" date="2023" name="GigaByte">
        <title>Genome assembly of the bearded iris, Iris pallida Lam.</title>
        <authorList>
            <person name="Bruccoleri R.E."/>
            <person name="Oakeley E.J."/>
            <person name="Faust A.M.E."/>
            <person name="Altorfer M."/>
            <person name="Dessus-Babus S."/>
            <person name="Burckhardt D."/>
            <person name="Oertli M."/>
            <person name="Naumann U."/>
            <person name="Petersen F."/>
            <person name="Wong J."/>
        </authorList>
    </citation>
    <scope>NUCLEOTIDE SEQUENCE</scope>
    <source>
        <strain evidence="1">GSM-AAB239-AS_SAM_17_03QT</strain>
    </source>
</reference>
<evidence type="ECO:0000313" key="1">
    <source>
        <dbReference type="EMBL" id="KAJ6837763.1"/>
    </source>
</evidence>
<proteinExistence type="predicted"/>
<accession>A0AAX6HA95</accession>
<organism evidence="1 2">
    <name type="scientific">Iris pallida</name>
    <name type="common">Sweet iris</name>
    <dbReference type="NCBI Taxonomy" id="29817"/>
    <lineage>
        <taxon>Eukaryota</taxon>
        <taxon>Viridiplantae</taxon>
        <taxon>Streptophyta</taxon>
        <taxon>Embryophyta</taxon>
        <taxon>Tracheophyta</taxon>
        <taxon>Spermatophyta</taxon>
        <taxon>Magnoliopsida</taxon>
        <taxon>Liliopsida</taxon>
        <taxon>Asparagales</taxon>
        <taxon>Iridaceae</taxon>
        <taxon>Iridoideae</taxon>
        <taxon>Irideae</taxon>
        <taxon>Iris</taxon>
    </lineage>
</organism>
<name>A0AAX6HA95_IRIPA</name>
<dbReference type="Proteomes" id="UP001140949">
    <property type="component" value="Unassembled WGS sequence"/>
</dbReference>